<evidence type="ECO:0000256" key="7">
    <source>
        <dbReference type="SAM" id="MobiDB-lite"/>
    </source>
</evidence>
<evidence type="ECO:0000256" key="5">
    <source>
        <dbReference type="ARBA" id="ARBA00031396"/>
    </source>
</evidence>
<dbReference type="InterPro" id="IPR013873">
    <property type="entry name" value="Cdc37_C"/>
</dbReference>
<dbReference type="InterPro" id="IPR004918">
    <property type="entry name" value="Cdc37"/>
</dbReference>
<feature type="domain" description="Cdc37 Hsp90 binding" evidence="9">
    <location>
        <begin position="213"/>
        <end position="374"/>
    </location>
</feature>
<feature type="compositionally biased region" description="Low complexity" evidence="7">
    <location>
        <begin position="231"/>
        <end position="240"/>
    </location>
</feature>
<evidence type="ECO:0000256" key="2">
    <source>
        <dbReference type="ARBA" id="ARBA00006222"/>
    </source>
</evidence>
<dbReference type="PANTHER" id="PTHR12800">
    <property type="entry name" value="CDC37-RELATED"/>
    <property type="match status" value="1"/>
</dbReference>
<comment type="similarity">
    <text evidence="2">Belongs to the CDC37 family.</text>
</comment>
<name>A0A9P7VHX6_9AGAR</name>
<evidence type="ECO:0000259" key="10">
    <source>
        <dbReference type="SMART" id="SM01071"/>
    </source>
</evidence>
<feature type="region of interest" description="Disordered" evidence="7">
    <location>
        <begin position="199"/>
        <end position="251"/>
    </location>
</feature>
<keyword evidence="4" id="KW-0143">Chaperone</keyword>
<dbReference type="GO" id="GO:0019901">
    <property type="term" value="F:protein kinase binding"/>
    <property type="evidence" value="ECO:0007669"/>
    <property type="project" value="InterPro"/>
</dbReference>
<feature type="region of interest" description="Disordered" evidence="7">
    <location>
        <begin position="478"/>
        <end position="497"/>
    </location>
</feature>
<dbReference type="Pfam" id="PF03234">
    <property type="entry name" value="CDC37_N"/>
    <property type="match status" value="1"/>
</dbReference>
<evidence type="ECO:0000259" key="9">
    <source>
        <dbReference type="SMART" id="SM01070"/>
    </source>
</evidence>
<feature type="compositionally biased region" description="Polar residues" evidence="7">
    <location>
        <begin position="221"/>
        <end position="230"/>
    </location>
</feature>
<dbReference type="SMART" id="SM01071">
    <property type="entry name" value="CDC37_N"/>
    <property type="match status" value="1"/>
</dbReference>
<evidence type="ECO:0000259" key="8">
    <source>
        <dbReference type="SMART" id="SM01069"/>
    </source>
</evidence>
<dbReference type="Pfam" id="PF08565">
    <property type="entry name" value="CDC37_M"/>
    <property type="match status" value="1"/>
</dbReference>
<dbReference type="SUPFAM" id="SSF101391">
    <property type="entry name" value="Hsp90 co-chaperone CDC37"/>
    <property type="match status" value="1"/>
</dbReference>
<keyword evidence="12" id="KW-1185">Reference proteome</keyword>
<dbReference type="Pfam" id="PF08564">
    <property type="entry name" value="CDC37_C"/>
    <property type="match status" value="1"/>
</dbReference>
<keyword evidence="3" id="KW-0963">Cytoplasm</keyword>
<dbReference type="SMART" id="SM01069">
    <property type="entry name" value="CDC37_C"/>
    <property type="match status" value="1"/>
</dbReference>
<dbReference type="GO" id="GO:0006457">
    <property type="term" value="P:protein folding"/>
    <property type="evidence" value="ECO:0007669"/>
    <property type="project" value="TreeGrafter"/>
</dbReference>
<dbReference type="EMBL" id="MU250566">
    <property type="protein sequence ID" value="KAG7440862.1"/>
    <property type="molecule type" value="Genomic_DNA"/>
</dbReference>
<dbReference type="GO" id="GO:0051082">
    <property type="term" value="F:unfolded protein binding"/>
    <property type="evidence" value="ECO:0007669"/>
    <property type="project" value="TreeGrafter"/>
</dbReference>
<feature type="compositionally biased region" description="Acidic residues" evidence="7">
    <location>
        <begin position="241"/>
        <end position="250"/>
    </location>
</feature>
<feature type="region of interest" description="Disordered" evidence="7">
    <location>
        <begin position="1"/>
        <end position="24"/>
    </location>
</feature>
<dbReference type="GO" id="GO:0005737">
    <property type="term" value="C:cytoplasm"/>
    <property type="evidence" value="ECO:0007669"/>
    <property type="project" value="UniProtKB-SubCell"/>
</dbReference>
<comment type="caution">
    <text evidence="11">The sequence shown here is derived from an EMBL/GenBank/DDBJ whole genome shotgun (WGS) entry which is preliminary data.</text>
</comment>
<organism evidence="11 12">
    <name type="scientific">Guyanagaster necrorhizus</name>
    <dbReference type="NCBI Taxonomy" id="856835"/>
    <lineage>
        <taxon>Eukaryota</taxon>
        <taxon>Fungi</taxon>
        <taxon>Dikarya</taxon>
        <taxon>Basidiomycota</taxon>
        <taxon>Agaricomycotina</taxon>
        <taxon>Agaricomycetes</taxon>
        <taxon>Agaricomycetidae</taxon>
        <taxon>Agaricales</taxon>
        <taxon>Marasmiineae</taxon>
        <taxon>Physalacriaceae</taxon>
        <taxon>Guyanagaster</taxon>
    </lineage>
</organism>
<feature type="domain" description="Cdc37 N-terminal" evidence="10">
    <location>
        <begin position="2"/>
        <end position="195"/>
    </location>
</feature>
<dbReference type="GO" id="GO:0031072">
    <property type="term" value="F:heat shock protein binding"/>
    <property type="evidence" value="ECO:0007669"/>
    <property type="project" value="TreeGrafter"/>
</dbReference>
<evidence type="ECO:0000313" key="11">
    <source>
        <dbReference type="EMBL" id="KAG7440862.1"/>
    </source>
</evidence>
<dbReference type="SMART" id="SM01070">
    <property type="entry name" value="CDC37_M"/>
    <property type="match status" value="1"/>
</dbReference>
<dbReference type="PANTHER" id="PTHR12800:SF4">
    <property type="entry name" value="HSP90 CO-CHAPERONE CDC37"/>
    <property type="match status" value="1"/>
</dbReference>
<proteinExistence type="inferred from homology"/>
<feature type="coiled-coil region" evidence="6">
    <location>
        <begin position="158"/>
        <end position="185"/>
    </location>
</feature>
<dbReference type="GO" id="GO:0051087">
    <property type="term" value="F:protein-folding chaperone binding"/>
    <property type="evidence" value="ECO:0007669"/>
    <property type="project" value="TreeGrafter"/>
</dbReference>
<dbReference type="InterPro" id="IPR013855">
    <property type="entry name" value="Cdc37_N_dom"/>
</dbReference>
<keyword evidence="6" id="KW-0175">Coiled coil</keyword>
<dbReference type="OrthoDB" id="440202at2759"/>
<reference evidence="11" key="1">
    <citation type="submission" date="2020-11" db="EMBL/GenBank/DDBJ databases">
        <title>Adaptations for nitrogen fixation in a non-lichenized fungal sporocarp promotes dispersal by wood-feeding termites.</title>
        <authorList>
            <consortium name="DOE Joint Genome Institute"/>
            <person name="Koch R.A."/>
            <person name="Yoon G."/>
            <person name="Arayal U."/>
            <person name="Lail K."/>
            <person name="Amirebrahimi M."/>
            <person name="Labutti K."/>
            <person name="Lipzen A."/>
            <person name="Riley R."/>
            <person name="Barry K."/>
            <person name="Henrissat B."/>
            <person name="Grigoriev I.V."/>
            <person name="Herr J.R."/>
            <person name="Aime M.C."/>
        </authorList>
    </citation>
    <scope>NUCLEOTIDE SEQUENCE</scope>
    <source>
        <strain evidence="11">MCA 3950</strain>
    </source>
</reference>
<dbReference type="InterPro" id="IPR038189">
    <property type="entry name" value="Cdc37_Hsp90-bd_sf"/>
</dbReference>
<comment type="subcellular location">
    <subcellularLocation>
        <location evidence="1">Cytoplasm</location>
    </subcellularLocation>
</comment>
<evidence type="ECO:0000313" key="12">
    <source>
        <dbReference type="Proteomes" id="UP000812287"/>
    </source>
</evidence>
<feature type="domain" description="Cdc37 C-terminal" evidence="8">
    <location>
        <begin position="392"/>
        <end position="495"/>
    </location>
</feature>
<protein>
    <recommendedName>
        <fullName evidence="5">Hsp90 chaperone protein kinase-targeting subunit</fullName>
    </recommendedName>
</protein>
<dbReference type="Proteomes" id="UP000812287">
    <property type="component" value="Unassembled WGS sequence"/>
</dbReference>
<evidence type="ECO:0000256" key="4">
    <source>
        <dbReference type="ARBA" id="ARBA00023186"/>
    </source>
</evidence>
<dbReference type="InterPro" id="IPR013874">
    <property type="entry name" value="Cdc37_Hsp90-bd"/>
</dbReference>
<dbReference type="RefSeq" id="XP_043034362.1">
    <property type="nucleotide sequence ID" value="XM_043190138.1"/>
</dbReference>
<dbReference type="Gene3D" id="1.20.58.610">
    <property type="entry name" value="Cdc37, Hsp90 binding domain"/>
    <property type="match status" value="1"/>
</dbReference>
<evidence type="ECO:0000256" key="3">
    <source>
        <dbReference type="ARBA" id="ARBA00022490"/>
    </source>
</evidence>
<dbReference type="AlphaFoldDB" id="A0A9P7VHX6"/>
<accession>A0A9P7VHX6</accession>
<dbReference type="GO" id="GO:0050821">
    <property type="term" value="P:protein stabilization"/>
    <property type="evidence" value="ECO:0007669"/>
    <property type="project" value="TreeGrafter"/>
</dbReference>
<evidence type="ECO:0000256" key="6">
    <source>
        <dbReference type="SAM" id="Coils"/>
    </source>
</evidence>
<dbReference type="GeneID" id="66112435"/>
<evidence type="ECO:0000256" key="1">
    <source>
        <dbReference type="ARBA" id="ARBA00004496"/>
    </source>
</evidence>
<sequence length="497" mass="55520">MPLNYSKWDQLELSDDSDIEGHPNVDKKSLIRWKQRDIHEKREKRKQQIAYLRHQITMNNVLLSRVEEIHTKLTSPSTSSPSAYFNTLVEKLEKNPSNEGPPGADTSYSEQTYDGMILSLLNQVTDEVKSGLKDPSIVESEKDEKLVKGLSEGVLRHVTGLKETIQKEEKELETEEKEQKKHITMDDLHDGFDTHYVAPKPTPASIPTTKIENPKKKTTTATEFETLNPQASSSALLPPSDDAEDLEEGGESVPDMTLTLEEFSRLPLFAYERSFRFIQDHPDVIVDGASDALLVAAFRAQNGANPKYAKQCVHQSLLLQYCEKLGSDGVRVFFKKMIAGDKRAEKVFVEDVEKTYALLQHRVKVSNEEEAAVGGREQIQLVPESGDQSISFNVPDGPPPEELVYEGPDAESVDIEEVRKALQLRWDVFQSFPKKLQNALKENSLNHVNKVLGDMEVSEAESVVQQLDMAGILNFADGGSVRDETGKSGPTAADSID</sequence>
<gene>
    <name evidence="11" type="ORF">BT62DRAFT_989121</name>
</gene>